<dbReference type="InterPro" id="IPR007319">
    <property type="entry name" value="WDR36/Utp21_C"/>
</dbReference>
<dbReference type="Gene3D" id="3.40.30.10">
    <property type="entry name" value="Glutaredoxin"/>
    <property type="match status" value="2"/>
</dbReference>
<dbReference type="GO" id="GO:0032040">
    <property type="term" value="C:small-subunit processome"/>
    <property type="evidence" value="ECO:0007669"/>
    <property type="project" value="InterPro"/>
</dbReference>
<dbReference type="Pfam" id="PF25171">
    <property type="entry name" value="Beta-prop_WDR36-Utp21_1st"/>
    <property type="match status" value="1"/>
</dbReference>
<dbReference type="InterPro" id="IPR020472">
    <property type="entry name" value="WD40_PAC1"/>
</dbReference>
<dbReference type="GO" id="GO:0006364">
    <property type="term" value="P:rRNA processing"/>
    <property type="evidence" value="ECO:0007669"/>
    <property type="project" value="InterPro"/>
</dbReference>
<organism evidence="10 11">
    <name type="scientific">Brassica cretica</name>
    <name type="common">Mustard</name>
    <dbReference type="NCBI Taxonomy" id="69181"/>
    <lineage>
        <taxon>Eukaryota</taxon>
        <taxon>Viridiplantae</taxon>
        <taxon>Streptophyta</taxon>
        <taxon>Embryophyta</taxon>
        <taxon>Tracheophyta</taxon>
        <taxon>Spermatophyta</taxon>
        <taxon>Magnoliopsida</taxon>
        <taxon>eudicotyledons</taxon>
        <taxon>Gunneridae</taxon>
        <taxon>Pentapetalae</taxon>
        <taxon>rosids</taxon>
        <taxon>malvids</taxon>
        <taxon>Brassicales</taxon>
        <taxon>Brassicaceae</taxon>
        <taxon>Brassiceae</taxon>
        <taxon>Brassica</taxon>
    </lineage>
</organism>
<feature type="region of interest" description="Disordered" evidence="8">
    <location>
        <begin position="768"/>
        <end position="791"/>
    </location>
</feature>
<dbReference type="SMART" id="SM00320">
    <property type="entry name" value="WD40"/>
    <property type="match status" value="6"/>
</dbReference>
<accession>A0A8S9JAJ9</accession>
<reference evidence="10" key="1">
    <citation type="submission" date="2019-12" db="EMBL/GenBank/DDBJ databases">
        <title>Genome sequencing and annotation of Brassica cretica.</title>
        <authorList>
            <person name="Studholme D.J."/>
            <person name="Sarris P.F."/>
        </authorList>
    </citation>
    <scope>NUCLEOTIDE SEQUENCE</scope>
    <source>
        <strain evidence="10">PFS-001/15</strain>
        <tissue evidence="10">Leaf</tissue>
    </source>
</reference>
<keyword evidence="5" id="KW-0408">Iron</keyword>
<dbReference type="InterPro" id="IPR001680">
    <property type="entry name" value="WD40_rpt"/>
</dbReference>
<gene>
    <name evidence="10" type="ORF">F2Q68_00002366</name>
</gene>
<feature type="domain" description="Thioredoxin" evidence="9">
    <location>
        <begin position="1"/>
        <end position="107"/>
    </location>
</feature>
<feature type="repeat" description="WD" evidence="7">
    <location>
        <begin position="576"/>
        <end position="609"/>
    </location>
</feature>
<dbReference type="GO" id="GO:0034388">
    <property type="term" value="C:Pwp2p-containing subcomplex of 90S preribosome"/>
    <property type="evidence" value="ECO:0007669"/>
    <property type="project" value="TreeGrafter"/>
</dbReference>
<dbReference type="InterPro" id="IPR004480">
    <property type="entry name" value="Monothiol_GRX-rel"/>
</dbReference>
<dbReference type="PROSITE" id="PS50294">
    <property type="entry name" value="WD_REPEATS_REGION"/>
    <property type="match status" value="2"/>
</dbReference>
<dbReference type="PANTHER" id="PTHR22840:SF12">
    <property type="entry name" value="WD REPEAT-CONTAINING PROTEIN 36"/>
    <property type="match status" value="1"/>
</dbReference>
<dbReference type="InterPro" id="IPR059157">
    <property type="entry name" value="WDR36-Utp21_N"/>
</dbReference>
<evidence type="ECO:0000259" key="9">
    <source>
        <dbReference type="PROSITE" id="PS51352"/>
    </source>
</evidence>
<dbReference type="InterPro" id="IPR019775">
    <property type="entry name" value="WD40_repeat_CS"/>
</dbReference>
<comment type="similarity">
    <text evidence="1">Belongs to the glutaredoxin family. CGFS subfamily.</text>
</comment>
<evidence type="ECO:0000313" key="11">
    <source>
        <dbReference type="Proteomes" id="UP000712281"/>
    </source>
</evidence>
<keyword evidence="4" id="KW-0677">Repeat</keyword>
<feature type="region of interest" description="Disordered" evidence="8">
    <location>
        <begin position="682"/>
        <end position="707"/>
    </location>
</feature>
<evidence type="ECO:0000256" key="1">
    <source>
        <dbReference type="ARBA" id="ARBA00008983"/>
    </source>
</evidence>
<feature type="repeat" description="WD" evidence="7">
    <location>
        <begin position="493"/>
        <end position="534"/>
    </location>
</feature>
<dbReference type="FunFam" id="3.40.30.10:FF:000012">
    <property type="entry name" value="Monothiol glutaredoxin"/>
    <property type="match status" value="1"/>
</dbReference>
<dbReference type="CDD" id="cd02984">
    <property type="entry name" value="TRX_PICOT"/>
    <property type="match status" value="1"/>
</dbReference>
<dbReference type="Pfam" id="PF00085">
    <property type="entry name" value="Thioredoxin"/>
    <property type="match status" value="1"/>
</dbReference>
<dbReference type="Proteomes" id="UP000712281">
    <property type="component" value="Unassembled WGS sequence"/>
</dbReference>
<name>A0A8S9JAJ9_BRACR</name>
<evidence type="ECO:0000256" key="7">
    <source>
        <dbReference type="PROSITE-ProRule" id="PRU00221"/>
    </source>
</evidence>
<feature type="compositionally biased region" description="Polar residues" evidence="8">
    <location>
        <begin position="145"/>
        <end position="155"/>
    </location>
</feature>
<dbReference type="PROSITE" id="PS51352">
    <property type="entry name" value="THIOREDOXIN_2"/>
    <property type="match status" value="1"/>
</dbReference>
<evidence type="ECO:0000313" key="10">
    <source>
        <dbReference type="EMBL" id="KAF2578492.1"/>
    </source>
</evidence>
<dbReference type="InterPro" id="IPR002109">
    <property type="entry name" value="Glutaredoxin"/>
</dbReference>
<dbReference type="PROSITE" id="PS00678">
    <property type="entry name" value="WD_REPEATS_1"/>
    <property type="match status" value="2"/>
</dbReference>
<dbReference type="NCBIfam" id="TIGR00365">
    <property type="entry name" value="Grx4 family monothiol glutaredoxin"/>
    <property type="match status" value="1"/>
</dbReference>
<dbReference type="InterPro" id="IPR036249">
    <property type="entry name" value="Thioredoxin-like_sf"/>
</dbReference>
<dbReference type="SUPFAM" id="SSF52833">
    <property type="entry name" value="Thioredoxin-like"/>
    <property type="match status" value="2"/>
</dbReference>
<evidence type="ECO:0000256" key="5">
    <source>
        <dbReference type="ARBA" id="ARBA00023004"/>
    </source>
</evidence>
<dbReference type="PROSITE" id="PS51354">
    <property type="entry name" value="GLUTAREDOXIN_2"/>
    <property type="match status" value="1"/>
</dbReference>
<dbReference type="CDD" id="cd00200">
    <property type="entry name" value="WD40"/>
    <property type="match status" value="1"/>
</dbReference>
<dbReference type="InterPro" id="IPR015943">
    <property type="entry name" value="WD40/YVTN_repeat-like_dom_sf"/>
</dbReference>
<dbReference type="GO" id="GO:0051536">
    <property type="term" value="F:iron-sulfur cluster binding"/>
    <property type="evidence" value="ECO:0007669"/>
    <property type="project" value="UniProtKB-KW"/>
</dbReference>
<dbReference type="PRINTS" id="PR00320">
    <property type="entry name" value="GPROTEINBRPT"/>
</dbReference>
<sequence>MGGAVKDIASKSELDNLRQSGAPVVLHFWASWCDASKQMDQVFSHLATDFPRVHFFRVEAEEHPEISEAYSVSAVPYFVFFKDGKAVDTLEGADPSSLANKVGKVAGSSTSNEPAAPASLGLAAGPTILETVKENAKATSKDRSQPVSTSTTKEALSTRLEKLTKSNPVMLFMKGTPEEPRCGFSKNVVNILKEEKVEFGSFDILSDNEVREGLKKFSNWPTYPQLYSNGELLGGADIVIAMHESGELKEALTDEAGKGGGGISSGSTGGVPSLTLSLSVSPQLPKKIRALASYRDFTFAAFGNEIAVFKRAHQVATWSKHVAKVDLLLLFGEHVLSLDVEGNMFIWAFKGIEEHLAPVGHVELCEKFTPTCFVHPDTYLNKVLVGSQEGPLQLWNINTKKMLYQFKGWGSPVCCCVSSPALDVVAIGCADGKIHVHNLKLDQEIVTFEHASRGAVTALSFSTDGRPLLASGGSFGVISIWNLNKRRLQSVIRDAHDSSVISLNFLANEPVLMSASADNSLKVWDFKKRELKSRWDVGCSLVKIIYHRVNGLLATVANDFVIRLYDVVALRMVREFRGHTDRITDLCFSEDGKWLLSSSMDGSLRIWDVILAKQIDGVHVDVPITALSLSPNMDILATAHSDQNGVYLWVNQSMYSGAPNVDSYASGKNVVNVRLPSVSALRSSEADADDKKTQVSENSESATAASFSISPEQIPELVTLSLLPKSQWQSLINLDIIKARNKPIEPPKKPEKAPFFLPSIPSLSGDIVFKSNESDNDGEDEDKNKDSKNSMKNFDALESPFSKLLKSSWDSKYFSNFTDYIKGLSPSALDIELRMLEIIDEDVEEELIQRPEFISIGQLLDYLIHEITCRNNFEFMQAVMRLFLKIHGETIRCHPSLQEKARKLLETQSLVWQKMDKLFQSTRCIVTFLSNSQF</sequence>
<dbReference type="PROSITE" id="PS50082">
    <property type="entry name" value="WD_REPEATS_2"/>
    <property type="match status" value="2"/>
</dbReference>
<evidence type="ECO:0000256" key="6">
    <source>
        <dbReference type="ARBA" id="ARBA00023014"/>
    </source>
</evidence>
<dbReference type="PANTHER" id="PTHR22840">
    <property type="entry name" value="WD REPEAT-CONTAINING PROTEIN 36"/>
    <property type="match status" value="1"/>
</dbReference>
<dbReference type="CDD" id="cd03028">
    <property type="entry name" value="GRX_PICOT_like"/>
    <property type="match status" value="1"/>
</dbReference>
<keyword evidence="2 7" id="KW-0853">WD repeat</keyword>
<dbReference type="GO" id="GO:0046872">
    <property type="term" value="F:metal ion binding"/>
    <property type="evidence" value="ECO:0007669"/>
    <property type="project" value="UniProtKB-KW"/>
</dbReference>
<proteinExistence type="inferred from homology"/>
<feature type="region of interest" description="Disordered" evidence="8">
    <location>
        <begin position="134"/>
        <end position="156"/>
    </location>
</feature>
<evidence type="ECO:0000256" key="8">
    <source>
        <dbReference type="SAM" id="MobiDB-lite"/>
    </source>
</evidence>
<dbReference type="Pfam" id="PF00400">
    <property type="entry name" value="WD40"/>
    <property type="match status" value="1"/>
</dbReference>
<dbReference type="Pfam" id="PF00462">
    <property type="entry name" value="Glutaredoxin"/>
    <property type="match status" value="1"/>
</dbReference>
<dbReference type="FunFam" id="3.40.30.10:FF:000092">
    <property type="entry name" value="Monothiol glutaredoxin"/>
    <property type="match status" value="1"/>
</dbReference>
<dbReference type="AlphaFoldDB" id="A0A8S9JAJ9"/>
<evidence type="ECO:0000256" key="4">
    <source>
        <dbReference type="ARBA" id="ARBA00022737"/>
    </source>
</evidence>
<dbReference type="Pfam" id="PF04192">
    <property type="entry name" value="Utp21"/>
    <property type="match status" value="1"/>
</dbReference>
<evidence type="ECO:0000256" key="2">
    <source>
        <dbReference type="ARBA" id="ARBA00022574"/>
    </source>
</evidence>
<dbReference type="SUPFAM" id="SSF50978">
    <property type="entry name" value="WD40 repeat-like"/>
    <property type="match status" value="1"/>
</dbReference>
<protein>
    <recommendedName>
        <fullName evidence="9">Thioredoxin domain-containing protein</fullName>
    </recommendedName>
</protein>
<dbReference type="InterPro" id="IPR013766">
    <property type="entry name" value="Thioredoxin_domain"/>
</dbReference>
<comment type="caution">
    <text evidence="10">The sequence shown here is derived from an EMBL/GenBank/DDBJ whole genome shotgun (WGS) entry which is preliminary data.</text>
</comment>
<evidence type="ECO:0000256" key="3">
    <source>
        <dbReference type="ARBA" id="ARBA00022723"/>
    </source>
</evidence>
<feature type="compositionally biased region" description="Polar residues" evidence="8">
    <location>
        <begin position="695"/>
        <end position="707"/>
    </location>
</feature>
<keyword evidence="3" id="KW-0479">Metal-binding</keyword>
<dbReference type="InterPro" id="IPR036322">
    <property type="entry name" value="WD40_repeat_dom_sf"/>
</dbReference>
<dbReference type="Gene3D" id="2.130.10.10">
    <property type="entry name" value="YVTN repeat-like/Quinoprotein amine dehydrogenase"/>
    <property type="match status" value="2"/>
</dbReference>
<keyword evidence="6" id="KW-0411">Iron-sulfur</keyword>
<feature type="compositionally biased region" description="Basic and acidic residues" evidence="8">
    <location>
        <begin position="134"/>
        <end position="144"/>
    </location>
</feature>
<dbReference type="InterPro" id="IPR033658">
    <property type="entry name" value="GRX_PICOT-like"/>
</dbReference>
<dbReference type="EMBL" id="QGKW02001660">
    <property type="protein sequence ID" value="KAF2578492.1"/>
    <property type="molecule type" value="Genomic_DNA"/>
</dbReference>